<dbReference type="EMBL" id="BKCJ011347187">
    <property type="protein sequence ID" value="GFD23740.1"/>
    <property type="molecule type" value="Genomic_DNA"/>
</dbReference>
<reference evidence="2" key="1">
    <citation type="journal article" date="2019" name="Sci. Rep.">
        <title>Draft genome of Tanacetum cinerariifolium, the natural source of mosquito coil.</title>
        <authorList>
            <person name="Yamashiro T."/>
            <person name="Shiraishi A."/>
            <person name="Satake H."/>
            <person name="Nakayama K."/>
        </authorList>
    </citation>
    <scope>NUCLEOTIDE SEQUENCE</scope>
</reference>
<feature type="compositionally biased region" description="Low complexity" evidence="1">
    <location>
        <begin position="15"/>
        <end position="34"/>
    </location>
</feature>
<organism evidence="2">
    <name type="scientific">Tanacetum cinerariifolium</name>
    <name type="common">Dalmatian daisy</name>
    <name type="synonym">Chrysanthemum cinerariifolium</name>
    <dbReference type="NCBI Taxonomy" id="118510"/>
    <lineage>
        <taxon>Eukaryota</taxon>
        <taxon>Viridiplantae</taxon>
        <taxon>Streptophyta</taxon>
        <taxon>Embryophyta</taxon>
        <taxon>Tracheophyta</taxon>
        <taxon>Spermatophyta</taxon>
        <taxon>Magnoliopsida</taxon>
        <taxon>eudicotyledons</taxon>
        <taxon>Gunneridae</taxon>
        <taxon>Pentapetalae</taxon>
        <taxon>asterids</taxon>
        <taxon>campanulids</taxon>
        <taxon>Asterales</taxon>
        <taxon>Asteraceae</taxon>
        <taxon>Asteroideae</taxon>
        <taxon>Anthemideae</taxon>
        <taxon>Anthemidinae</taxon>
        <taxon>Tanacetum</taxon>
    </lineage>
</organism>
<dbReference type="AlphaFoldDB" id="A0A699UMC6"/>
<feature type="region of interest" description="Disordered" evidence="1">
    <location>
        <begin position="1"/>
        <end position="133"/>
    </location>
</feature>
<feature type="compositionally biased region" description="Polar residues" evidence="1">
    <location>
        <begin position="1"/>
        <end position="14"/>
    </location>
</feature>
<sequence>MGTENPNHANNYPRPTSAPFAPPQSSSPFSSSRPVAGSAFRPASVPPPLNTPQPFPSGPVTAPDVSGFRPIQTVRPAPSFGPPTSAPFQRFPTPSPPPPLTSSVGQPMLPPSVRPQMPPMNIAANNNLPQPQS</sequence>
<comment type="caution">
    <text evidence="2">The sequence shown here is derived from an EMBL/GenBank/DDBJ whole genome shotgun (WGS) entry which is preliminary data.</text>
</comment>
<gene>
    <name evidence="2" type="ORF">Tci_895709</name>
</gene>
<feature type="non-terminal residue" evidence="2">
    <location>
        <position position="133"/>
    </location>
</feature>
<name>A0A699UMC6_TANCI</name>
<feature type="compositionally biased region" description="Pro residues" evidence="1">
    <location>
        <begin position="108"/>
        <end position="118"/>
    </location>
</feature>
<proteinExistence type="predicted"/>
<protein>
    <submittedName>
        <fullName evidence="2">Protein transport protein SEC24-like At3g07100</fullName>
    </submittedName>
</protein>
<evidence type="ECO:0000256" key="1">
    <source>
        <dbReference type="SAM" id="MobiDB-lite"/>
    </source>
</evidence>
<accession>A0A699UMC6</accession>
<evidence type="ECO:0000313" key="2">
    <source>
        <dbReference type="EMBL" id="GFD23740.1"/>
    </source>
</evidence>
<feature type="compositionally biased region" description="Polar residues" evidence="1">
    <location>
        <begin position="123"/>
        <end position="133"/>
    </location>
</feature>
<feature type="compositionally biased region" description="Pro residues" evidence="1">
    <location>
        <begin position="44"/>
        <end position="57"/>
    </location>
</feature>